<feature type="non-terminal residue" evidence="10">
    <location>
        <position position="207"/>
    </location>
</feature>
<dbReference type="GO" id="GO:0019774">
    <property type="term" value="C:proteasome core complex, beta-subunit complex"/>
    <property type="evidence" value="ECO:0000318"/>
    <property type="project" value="GO_Central"/>
</dbReference>
<evidence type="ECO:0000256" key="8">
    <source>
        <dbReference type="ARBA" id="ARBA00022942"/>
    </source>
</evidence>
<dbReference type="InParanoid" id="B8BY54"/>
<dbReference type="GO" id="GO:0004298">
    <property type="term" value="F:threonine-type endopeptidase activity"/>
    <property type="evidence" value="ECO:0007669"/>
    <property type="project" value="UniProtKB-KW"/>
</dbReference>
<comment type="subcellular location">
    <subcellularLocation>
        <location evidence="2">Nucleus</location>
    </subcellularLocation>
</comment>
<feature type="non-terminal residue" evidence="10">
    <location>
        <position position="1"/>
    </location>
</feature>
<dbReference type="InterPro" id="IPR023333">
    <property type="entry name" value="Proteasome_suB-type"/>
</dbReference>
<dbReference type="GO" id="GO:0005829">
    <property type="term" value="C:cytosol"/>
    <property type="evidence" value="ECO:0000318"/>
    <property type="project" value="GO_Central"/>
</dbReference>
<reference evidence="10 11" key="1">
    <citation type="journal article" date="2004" name="Science">
        <title>The genome of the diatom Thalassiosira pseudonana: ecology, evolution, and metabolism.</title>
        <authorList>
            <person name="Armbrust E.V."/>
            <person name="Berges J.A."/>
            <person name="Bowler C."/>
            <person name="Green B.R."/>
            <person name="Martinez D."/>
            <person name="Putnam N.H."/>
            <person name="Zhou S."/>
            <person name="Allen A.E."/>
            <person name="Apt K.E."/>
            <person name="Bechner M."/>
            <person name="Brzezinski M.A."/>
            <person name="Chaal B.K."/>
            <person name="Chiovitti A."/>
            <person name="Davis A.K."/>
            <person name="Demarest M.S."/>
            <person name="Detter J.C."/>
            <person name="Glavina T."/>
            <person name="Goodstein D."/>
            <person name="Hadi M.Z."/>
            <person name="Hellsten U."/>
            <person name="Hildebrand M."/>
            <person name="Jenkins B.D."/>
            <person name="Jurka J."/>
            <person name="Kapitonov V.V."/>
            <person name="Kroger N."/>
            <person name="Lau W.W."/>
            <person name="Lane T.W."/>
            <person name="Larimer F.W."/>
            <person name="Lippmeier J.C."/>
            <person name="Lucas S."/>
            <person name="Medina M."/>
            <person name="Montsant A."/>
            <person name="Obornik M."/>
            <person name="Parker M.S."/>
            <person name="Palenik B."/>
            <person name="Pazour G.J."/>
            <person name="Richardson P.M."/>
            <person name="Rynearson T.A."/>
            <person name="Saito M.A."/>
            <person name="Schwartz D.C."/>
            <person name="Thamatrakoln K."/>
            <person name="Valentin K."/>
            <person name="Vardi A."/>
            <person name="Wilkerson F.P."/>
            <person name="Rokhsar D.S."/>
        </authorList>
    </citation>
    <scope>NUCLEOTIDE SEQUENCE [LARGE SCALE GENOMIC DNA]</scope>
    <source>
        <strain evidence="10 11">CCMP1335</strain>
    </source>
</reference>
<evidence type="ECO:0000313" key="10">
    <source>
        <dbReference type="EMBL" id="EED93826.1"/>
    </source>
</evidence>
<keyword evidence="5" id="KW-0645">Protease</keyword>
<dbReference type="SUPFAM" id="SSF56235">
    <property type="entry name" value="N-terminal nucleophile aminohydrolases (Ntn hydrolases)"/>
    <property type="match status" value="1"/>
</dbReference>
<evidence type="ECO:0000256" key="1">
    <source>
        <dbReference type="ARBA" id="ARBA00001198"/>
    </source>
</evidence>
<evidence type="ECO:0000256" key="2">
    <source>
        <dbReference type="ARBA" id="ARBA00004123"/>
    </source>
</evidence>
<dbReference type="Gene3D" id="3.60.20.10">
    <property type="entry name" value="Glutamine Phosphoribosylpyrophosphate, subunit 1, domain 1"/>
    <property type="match status" value="1"/>
</dbReference>
<dbReference type="PANTHER" id="PTHR32194">
    <property type="entry name" value="METALLOPROTEASE TLDD"/>
    <property type="match status" value="1"/>
</dbReference>
<dbReference type="InterPro" id="IPR001353">
    <property type="entry name" value="Proteasome_sua/b"/>
</dbReference>
<dbReference type="GO" id="GO:0043161">
    <property type="term" value="P:proteasome-mediated ubiquitin-dependent protein catabolic process"/>
    <property type="evidence" value="ECO:0000318"/>
    <property type="project" value="GO_Central"/>
</dbReference>
<evidence type="ECO:0000256" key="4">
    <source>
        <dbReference type="ARBA" id="ARBA00022490"/>
    </source>
</evidence>
<dbReference type="AlphaFoldDB" id="B8BY54"/>
<dbReference type="RefSeq" id="XP_002288390.1">
    <property type="nucleotide sequence ID" value="XM_002288354.1"/>
</dbReference>
<dbReference type="PaxDb" id="35128-Thaps32758"/>
<dbReference type="PANTHER" id="PTHR32194:SF0">
    <property type="entry name" value="ATP-DEPENDENT PROTEASE SUBUNIT HSLV"/>
    <property type="match status" value="1"/>
</dbReference>
<protein>
    <recommendedName>
        <fullName evidence="3">proteasome endopeptidase complex</fullName>
        <ecNumber evidence="3">3.4.25.1</ecNumber>
    </recommendedName>
</protein>
<keyword evidence="7" id="KW-0378">Hydrolase</keyword>
<evidence type="ECO:0000256" key="5">
    <source>
        <dbReference type="ARBA" id="ARBA00022670"/>
    </source>
</evidence>
<keyword evidence="8" id="KW-0647">Proteasome</keyword>
<accession>B8BY54</accession>
<keyword evidence="4" id="KW-0963">Cytoplasm</keyword>
<evidence type="ECO:0000256" key="9">
    <source>
        <dbReference type="PIRSR" id="PIRSR600243-1"/>
    </source>
</evidence>
<feature type="active site" description="Nucleophile" evidence="9">
    <location>
        <position position="10"/>
    </location>
</feature>
<dbReference type="HOGENOM" id="CLU_035750_5_2_1"/>
<evidence type="ECO:0000256" key="7">
    <source>
        <dbReference type="ARBA" id="ARBA00022801"/>
    </source>
</evidence>
<dbReference type="InterPro" id="IPR029055">
    <property type="entry name" value="Ntn_hydrolases_N"/>
</dbReference>
<dbReference type="STRING" id="35128.B8BY54"/>
<dbReference type="PROSITE" id="PS51476">
    <property type="entry name" value="PROTEASOME_BETA_2"/>
    <property type="match status" value="1"/>
</dbReference>
<dbReference type="PRINTS" id="PR00141">
    <property type="entry name" value="PROTEASOME"/>
</dbReference>
<dbReference type="InterPro" id="IPR000243">
    <property type="entry name" value="Pept_T1A_subB"/>
</dbReference>
<dbReference type="GO" id="GO:0004175">
    <property type="term" value="F:endopeptidase activity"/>
    <property type="evidence" value="ECO:0000318"/>
    <property type="project" value="GO_Central"/>
</dbReference>
<dbReference type="Pfam" id="PF00227">
    <property type="entry name" value="Proteasome"/>
    <property type="match status" value="1"/>
</dbReference>
<dbReference type="OMA" id="ITIMAVQ"/>
<evidence type="ECO:0000313" key="11">
    <source>
        <dbReference type="Proteomes" id="UP000001449"/>
    </source>
</evidence>
<dbReference type="EC" id="3.4.25.1" evidence="3"/>
<dbReference type="EMBL" id="CM000640">
    <property type="protein sequence ID" value="EED93826.1"/>
    <property type="molecule type" value="Genomic_DNA"/>
</dbReference>
<keyword evidence="6" id="KW-0888">Threonine protease</keyword>
<sequence length="207" mass="22149">LSPNEVSMGTTILAVRYNGGIVVGADTRTSVSGYVSNRYAAKLTFVLDREWTSTCVICRSGSAADTQHLASVIRTELVARQLLYRIRGTVSHAASLSRNLLVNEPNLSASLICAGYDHVLGRGVIYTISPGGTVFEERAWAAGGSGSSYILGHLDSFNPRYERGGSNLLLESEEEALDFVCNAIGLAMDRDGSSGGFARMYVIDRCG</sequence>
<evidence type="ECO:0000256" key="3">
    <source>
        <dbReference type="ARBA" id="ARBA00012039"/>
    </source>
</evidence>
<comment type="catalytic activity">
    <reaction evidence="1">
        <text>Cleavage of peptide bonds with very broad specificity.</text>
        <dbReference type="EC" id="3.4.25.1"/>
    </reaction>
</comment>
<dbReference type="Proteomes" id="UP000001449">
    <property type="component" value="Chromosome 3"/>
</dbReference>
<proteinExistence type="predicted"/>
<gene>
    <name evidence="10" type="ORF">THAPSDRAFT_32758</name>
</gene>
<evidence type="ECO:0000256" key="6">
    <source>
        <dbReference type="ARBA" id="ARBA00022698"/>
    </source>
</evidence>
<organism evidence="10 11">
    <name type="scientific">Thalassiosira pseudonana</name>
    <name type="common">Marine diatom</name>
    <name type="synonym">Cyclotella nana</name>
    <dbReference type="NCBI Taxonomy" id="35128"/>
    <lineage>
        <taxon>Eukaryota</taxon>
        <taxon>Sar</taxon>
        <taxon>Stramenopiles</taxon>
        <taxon>Ochrophyta</taxon>
        <taxon>Bacillariophyta</taxon>
        <taxon>Coscinodiscophyceae</taxon>
        <taxon>Thalassiosirophycidae</taxon>
        <taxon>Thalassiosirales</taxon>
        <taxon>Thalassiosiraceae</taxon>
        <taxon>Thalassiosira</taxon>
    </lineage>
</organism>
<dbReference type="GO" id="GO:0005634">
    <property type="term" value="C:nucleus"/>
    <property type="evidence" value="ECO:0000318"/>
    <property type="project" value="GO_Central"/>
</dbReference>
<name>B8BY54_THAPS</name>
<keyword evidence="11" id="KW-1185">Reference proteome</keyword>
<reference evidence="10 11" key="2">
    <citation type="journal article" date="2008" name="Nature">
        <title>The Phaeodactylum genome reveals the evolutionary history of diatom genomes.</title>
        <authorList>
            <person name="Bowler C."/>
            <person name="Allen A.E."/>
            <person name="Badger J.H."/>
            <person name="Grimwood J."/>
            <person name="Jabbari K."/>
            <person name="Kuo A."/>
            <person name="Maheswari U."/>
            <person name="Martens C."/>
            <person name="Maumus F."/>
            <person name="Otillar R.P."/>
            <person name="Rayko E."/>
            <person name="Salamov A."/>
            <person name="Vandepoele K."/>
            <person name="Beszteri B."/>
            <person name="Gruber A."/>
            <person name="Heijde M."/>
            <person name="Katinka M."/>
            <person name="Mock T."/>
            <person name="Valentin K."/>
            <person name="Verret F."/>
            <person name="Berges J.A."/>
            <person name="Brownlee C."/>
            <person name="Cadoret J.P."/>
            <person name="Chiovitti A."/>
            <person name="Choi C.J."/>
            <person name="Coesel S."/>
            <person name="De Martino A."/>
            <person name="Detter J.C."/>
            <person name="Durkin C."/>
            <person name="Falciatore A."/>
            <person name="Fournet J."/>
            <person name="Haruta M."/>
            <person name="Huysman M.J."/>
            <person name="Jenkins B.D."/>
            <person name="Jiroutova K."/>
            <person name="Jorgensen R.E."/>
            <person name="Joubert Y."/>
            <person name="Kaplan A."/>
            <person name="Kroger N."/>
            <person name="Kroth P.G."/>
            <person name="La Roche J."/>
            <person name="Lindquist E."/>
            <person name="Lommer M."/>
            <person name="Martin-Jezequel V."/>
            <person name="Lopez P.J."/>
            <person name="Lucas S."/>
            <person name="Mangogna M."/>
            <person name="McGinnis K."/>
            <person name="Medlin L.K."/>
            <person name="Montsant A."/>
            <person name="Oudot-Le Secq M.P."/>
            <person name="Napoli C."/>
            <person name="Obornik M."/>
            <person name="Parker M.S."/>
            <person name="Petit J.L."/>
            <person name="Porcel B.M."/>
            <person name="Poulsen N."/>
            <person name="Robison M."/>
            <person name="Rychlewski L."/>
            <person name="Rynearson T.A."/>
            <person name="Schmutz J."/>
            <person name="Shapiro H."/>
            <person name="Siaut M."/>
            <person name="Stanley M."/>
            <person name="Sussman M.R."/>
            <person name="Taylor A.R."/>
            <person name="Vardi A."/>
            <person name="von Dassow P."/>
            <person name="Vyverman W."/>
            <person name="Willis A."/>
            <person name="Wyrwicz L.S."/>
            <person name="Rokhsar D.S."/>
            <person name="Weissenbach J."/>
            <person name="Armbrust E.V."/>
            <person name="Green B.R."/>
            <person name="Van de Peer Y."/>
            <person name="Grigoriev I.V."/>
        </authorList>
    </citation>
    <scope>NUCLEOTIDE SEQUENCE [LARGE SCALE GENOMIC DNA]</scope>
    <source>
        <strain evidence="10 11">CCMP1335</strain>
    </source>
</reference>
<dbReference type="GeneID" id="7451711"/>
<dbReference type="eggNOG" id="KOG0174">
    <property type="taxonomic scope" value="Eukaryota"/>
</dbReference>
<dbReference type="KEGG" id="tps:THAPSDRAFT_32758"/>
<dbReference type="MEROPS" id="T01.010"/>